<dbReference type="AlphaFoldDB" id="A0AAP5I977"/>
<dbReference type="Proteomes" id="UP000667802">
    <property type="component" value="Unassembled WGS sequence"/>
</dbReference>
<dbReference type="RefSeq" id="WP_208340099.1">
    <property type="nucleotide sequence ID" value="NZ_CAWQFN010000602.1"/>
</dbReference>
<evidence type="ECO:0000256" key="1">
    <source>
        <dbReference type="SAM" id="MobiDB-lite"/>
    </source>
</evidence>
<feature type="compositionally biased region" description="Polar residues" evidence="1">
    <location>
        <begin position="187"/>
        <end position="209"/>
    </location>
</feature>
<evidence type="ECO:0008006" key="4">
    <source>
        <dbReference type="Google" id="ProtNLM"/>
    </source>
</evidence>
<evidence type="ECO:0000313" key="3">
    <source>
        <dbReference type="Proteomes" id="UP000667802"/>
    </source>
</evidence>
<feature type="region of interest" description="Disordered" evidence="1">
    <location>
        <begin position="187"/>
        <end position="222"/>
    </location>
</feature>
<evidence type="ECO:0000313" key="2">
    <source>
        <dbReference type="EMBL" id="MDR9896064.1"/>
    </source>
</evidence>
<reference evidence="3" key="1">
    <citation type="journal article" date="2021" name="Science">
        <title>Hunting the eagle killer: A cyanobacterial neurotoxin causes vacuolar myelinopathy.</title>
        <authorList>
            <person name="Breinlinger S."/>
            <person name="Phillips T.J."/>
            <person name="Haram B.N."/>
            <person name="Mares J."/>
            <person name="Martinez Yerena J.A."/>
            <person name="Hrouzek P."/>
            <person name="Sobotka R."/>
            <person name="Henderson W.M."/>
            <person name="Schmieder P."/>
            <person name="Williams S.M."/>
            <person name="Lauderdale J.D."/>
            <person name="Wilde H.D."/>
            <person name="Gerrin W."/>
            <person name="Kust A."/>
            <person name="Washington J.W."/>
            <person name="Wagner C."/>
            <person name="Geier B."/>
            <person name="Liebeke M."/>
            <person name="Enke H."/>
            <person name="Niedermeyer T.H.J."/>
            <person name="Wilde S.B."/>
        </authorList>
    </citation>
    <scope>NUCLEOTIDE SEQUENCE [LARGE SCALE GENOMIC DNA]</scope>
    <source>
        <strain evidence="3">Thurmond2011</strain>
    </source>
</reference>
<keyword evidence="3" id="KW-1185">Reference proteome</keyword>
<dbReference type="EMBL" id="JAALHA020000007">
    <property type="protein sequence ID" value="MDR9896064.1"/>
    <property type="molecule type" value="Genomic_DNA"/>
</dbReference>
<sequence>MPSILLSRFIALPTSLLVGGWLALISYSSSAQAKIIFGNILVEPLPSSVNTGILYSQQSLPQLQPASPLPVIEFQKSQPSRVAPVYQNNQHYEQRFPNRRYEQRFPSQHYEQRSARYLVYVDGDSIELLQQVRLIEPRAYIKQFHGRSVIQAGAFTREYYAQQRLAQLRSYGIDRTRIVSYSYTQESPNYSYTQPGRNYSYTQPGQNYSYRDESSDNFDRSDERRTRFKSYYVVIPTNSEDLPLIESRVRQSVGSNAGVIAKDHPRGLHVAVGPFLKEVEAQQWNDYLRRLGFGGARVYYGS</sequence>
<name>A0AAP5I977_9CYAN</name>
<protein>
    <recommendedName>
        <fullName evidence="4">SPOR domain-containing protein</fullName>
    </recommendedName>
</protein>
<gene>
    <name evidence="2" type="ORF">G7B40_016045</name>
</gene>
<comment type="caution">
    <text evidence="2">The sequence shown here is derived from an EMBL/GenBank/DDBJ whole genome shotgun (WGS) entry which is preliminary data.</text>
</comment>
<organism evidence="2 3">
    <name type="scientific">Aetokthonos hydrillicola Thurmond2011</name>
    <dbReference type="NCBI Taxonomy" id="2712845"/>
    <lineage>
        <taxon>Bacteria</taxon>
        <taxon>Bacillati</taxon>
        <taxon>Cyanobacteriota</taxon>
        <taxon>Cyanophyceae</taxon>
        <taxon>Nostocales</taxon>
        <taxon>Hapalosiphonaceae</taxon>
        <taxon>Aetokthonos</taxon>
    </lineage>
</organism>
<accession>A0AAP5I977</accession>
<proteinExistence type="predicted"/>
<feature type="compositionally biased region" description="Basic and acidic residues" evidence="1">
    <location>
        <begin position="210"/>
        <end position="222"/>
    </location>
</feature>